<keyword evidence="3" id="KW-1185">Reference proteome</keyword>
<name>A0AAI9EC46_9PEZI</name>
<accession>A0AAI9EC46</accession>
<gene>
    <name evidence="2" type="ORF">LECACI_7A007759</name>
</gene>
<feature type="coiled-coil region" evidence="1">
    <location>
        <begin position="200"/>
        <end position="241"/>
    </location>
</feature>
<dbReference type="Proteomes" id="UP001296104">
    <property type="component" value="Unassembled WGS sequence"/>
</dbReference>
<evidence type="ECO:0000256" key="1">
    <source>
        <dbReference type="SAM" id="Coils"/>
    </source>
</evidence>
<evidence type="ECO:0000313" key="3">
    <source>
        <dbReference type="Proteomes" id="UP001296104"/>
    </source>
</evidence>
<keyword evidence="1" id="KW-0175">Coiled coil</keyword>
<evidence type="ECO:0000313" key="2">
    <source>
        <dbReference type="EMBL" id="CAK4032601.1"/>
    </source>
</evidence>
<protein>
    <submittedName>
        <fullName evidence="2">Uncharacterized protein</fullName>
    </submittedName>
</protein>
<dbReference type="EMBL" id="CAVMBE010000066">
    <property type="protein sequence ID" value="CAK4032601.1"/>
    <property type="molecule type" value="Genomic_DNA"/>
</dbReference>
<reference evidence="2" key="1">
    <citation type="submission" date="2023-11" db="EMBL/GenBank/DDBJ databases">
        <authorList>
            <person name="Alioto T."/>
            <person name="Alioto T."/>
            <person name="Gomez Garrido J."/>
        </authorList>
    </citation>
    <scope>NUCLEOTIDE SEQUENCE</scope>
</reference>
<proteinExistence type="predicted"/>
<organism evidence="2 3">
    <name type="scientific">Lecanosticta acicola</name>
    <dbReference type="NCBI Taxonomy" id="111012"/>
    <lineage>
        <taxon>Eukaryota</taxon>
        <taxon>Fungi</taxon>
        <taxon>Dikarya</taxon>
        <taxon>Ascomycota</taxon>
        <taxon>Pezizomycotina</taxon>
        <taxon>Dothideomycetes</taxon>
        <taxon>Dothideomycetidae</taxon>
        <taxon>Mycosphaerellales</taxon>
        <taxon>Mycosphaerellaceae</taxon>
        <taxon>Lecanosticta</taxon>
    </lineage>
</organism>
<comment type="caution">
    <text evidence="2">The sequence shown here is derived from an EMBL/GenBank/DDBJ whole genome shotgun (WGS) entry which is preliminary data.</text>
</comment>
<sequence>MDPVSITLAQRLQAVLFRKTIRENFSKFFQAEPKPQSIDEESQPNVAPCDGLDQISHVDLVSDEWHIGQDSQFGEAFQNDTNSPEALAPDEQTLRDINYARFQDEDPDDYTKGPTRFVIGDDGVQPCAALLLTHSLSLSIREVVANQRQFMREERQVTQQVKEIRKFRLKVKREITSHTTRIKIAESPNDPDEEPDRELAAKLKEEVEVLERMCSHMERRKDQLEADLRFQAQLHRKIQQEVNANLEEAFVECALLNPDEEDDLPVEQFDLQEQYKATLMDMQEPEEMIRGGYSPELPELDTSRDYLHRQVPKPTPEEEAENLGRARMAETLQQALQHVTIMQEQFDSKEVSRERDAILNNEAEMRGEETYYTSQEDFDVHWVENFREITRNLITAEEALKQAKKAAKAAGIKHIPGWESSDYGDDFSNPGGYPASMEIDPVAAKERAVPAVDDWLEKLVEDMLPVHGDFEISVEVDEWDCREVEIGDSLSCVDWGTYREEIEEFRETCRAHVQSSL</sequence>
<dbReference type="AlphaFoldDB" id="A0AAI9EC46"/>